<dbReference type="Gene3D" id="2.60.40.1250">
    <property type="entry name" value="Thiol:disulfide interchange protein DsbD, N-terminal domain"/>
    <property type="match status" value="1"/>
</dbReference>
<feature type="domain" description="Thiol:disulfide interchange protein DsbD N-terminal" evidence="2">
    <location>
        <begin position="21"/>
        <end position="140"/>
    </location>
</feature>
<feature type="signal peptide" evidence="1">
    <location>
        <begin position="1"/>
        <end position="19"/>
    </location>
</feature>
<feature type="chain" id="PRO_5032402980" description="Thiol:disulfide interchange protein DsbD N-terminal domain-containing protein" evidence="1">
    <location>
        <begin position="20"/>
        <end position="151"/>
    </location>
</feature>
<dbReference type="InterPro" id="IPR028250">
    <property type="entry name" value="DsbDN"/>
</dbReference>
<gene>
    <name evidence="3" type="ORF">HGH91_01870</name>
</gene>
<evidence type="ECO:0000256" key="1">
    <source>
        <dbReference type="SAM" id="SignalP"/>
    </source>
</evidence>
<dbReference type="EMBL" id="JABAHZ010000001">
    <property type="protein sequence ID" value="NLR77352.1"/>
    <property type="molecule type" value="Genomic_DNA"/>
</dbReference>
<reference evidence="3 4" key="1">
    <citation type="submission" date="2020-04" db="EMBL/GenBank/DDBJ databases">
        <authorList>
            <person name="Yin C."/>
        </authorList>
    </citation>
    <scope>NUCLEOTIDE SEQUENCE [LARGE SCALE GENOMIC DNA]</scope>
    <source>
        <strain evidence="3 4">Ak56</strain>
    </source>
</reference>
<accession>A0A847SN18</accession>
<protein>
    <recommendedName>
        <fullName evidence="2">Thiol:disulfide interchange protein DsbD N-terminal domain-containing protein</fullName>
    </recommendedName>
</protein>
<keyword evidence="4" id="KW-1185">Reference proteome</keyword>
<name>A0A847SN18_9BACT</name>
<dbReference type="AlphaFoldDB" id="A0A847SN18"/>
<evidence type="ECO:0000259" key="2">
    <source>
        <dbReference type="Pfam" id="PF11412"/>
    </source>
</evidence>
<dbReference type="Pfam" id="PF11412">
    <property type="entry name" value="DsbD_N"/>
    <property type="match status" value="1"/>
</dbReference>
<keyword evidence="1" id="KW-0732">Signal</keyword>
<dbReference type="InterPro" id="IPR036929">
    <property type="entry name" value="DsbDN_sf"/>
</dbReference>
<dbReference type="Proteomes" id="UP000552864">
    <property type="component" value="Unassembled WGS sequence"/>
</dbReference>
<organism evidence="3 4">
    <name type="scientific">Chitinophaga eiseniae</name>
    <dbReference type="NCBI Taxonomy" id="634771"/>
    <lineage>
        <taxon>Bacteria</taxon>
        <taxon>Pseudomonadati</taxon>
        <taxon>Bacteroidota</taxon>
        <taxon>Chitinophagia</taxon>
        <taxon>Chitinophagales</taxon>
        <taxon>Chitinophagaceae</taxon>
        <taxon>Chitinophaga</taxon>
    </lineage>
</organism>
<evidence type="ECO:0000313" key="4">
    <source>
        <dbReference type="Proteomes" id="UP000552864"/>
    </source>
</evidence>
<sequence>MKKLLTALLLFGLPVLVSAQILNPAKWNFAAKKINSSTYELHMTATIDAGWHVYAQDTGEGPTPTSFTLAKNPLVVQVGKVMETGKLKKSFDQNFNSEMRYYENQVDFVQKVTVKGKAATRVNGTVKFMACDDHQCLPAKHVPFSFNIAGK</sequence>
<proteinExistence type="predicted"/>
<evidence type="ECO:0000313" key="3">
    <source>
        <dbReference type="EMBL" id="NLR77352.1"/>
    </source>
</evidence>
<dbReference type="RefSeq" id="WP_168736758.1">
    <property type="nucleotide sequence ID" value="NZ_JABAHZ010000001.1"/>
</dbReference>
<comment type="caution">
    <text evidence="3">The sequence shown here is derived from an EMBL/GenBank/DDBJ whole genome shotgun (WGS) entry which is preliminary data.</text>
</comment>